<dbReference type="InterPro" id="IPR001650">
    <property type="entry name" value="Helicase_C-like"/>
</dbReference>
<feature type="region of interest" description="Disordered" evidence="7">
    <location>
        <begin position="164"/>
        <end position="204"/>
    </location>
</feature>
<dbReference type="Pfam" id="PF21010">
    <property type="entry name" value="HA2_C"/>
    <property type="match status" value="1"/>
</dbReference>
<dbReference type="Gene3D" id="3.40.50.300">
    <property type="entry name" value="P-loop containing nucleotide triphosphate hydrolases"/>
    <property type="match status" value="3"/>
</dbReference>
<dbReference type="InterPro" id="IPR056371">
    <property type="entry name" value="DHX37-like_C"/>
</dbReference>
<feature type="region of interest" description="Disordered" evidence="7">
    <location>
        <begin position="563"/>
        <end position="584"/>
    </location>
</feature>
<dbReference type="InterPro" id="IPR011709">
    <property type="entry name" value="DEAD-box_helicase_OB_fold"/>
</dbReference>
<evidence type="ECO:0000259" key="8">
    <source>
        <dbReference type="PROSITE" id="PS51192"/>
    </source>
</evidence>
<keyword evidence="11" id="KW-1185">Reference proteome</keyword>
<sequence>MGKSRRNAKARQVVKTNIDDSETKQIKVEFCKNEYGSSDASNLLVLPSKKRQTEIVAEKNVKTRFLSKAQRKRLEKIVEKKKKKENRASLLESLSKVQASPNEVSQMTTISSMQTLGLRRLTEYNAEIPIIAQESTEKKFSSIAGAKKRLRLLKQDKLDKIKKAKHDPNVVGLQESSDEEVSSESDDDNDESEVIENDHEHKNNLEIIDLSTDQNMGTIKNGETKCIQEEDSDCSKINGSRLIPEVENKNSLKNIKANKPKNDRNTEGIKTVVKKPLLEHPKEHVEVNRNPKVQVARLKLPILGEEQRIMELVNENEFLIVAGETGSGKTTQIPQFLYEAGYTHSKMIAVTEPRRVATVAMAARVGHELGLSSKEVSYLMRFEGNVTKETKIKFMTDGVLLKEVQSDFLLSKYSVVIIDEAHERSVYTDILLGLLSRIVPLRRKRGNPLRLIIMSATLRVEDFTENIRLFKEPPPVIKIDSRQFPVTVHFNKHTYKDYLKEAYRKTVKIHTRLPEGGILIFVTGQQEVKYLVRKLKASFPYRKDMDYSKLVTKKIPLSEADAALDSEPDDIESDDDEVEKEMKRARKARRKAKLKTKKLPKINLDDYDMPADDGQADLVDNDDESEGHLSDSDAEEDSLSAVIKSCRQPLWVLPLYSMLGSAKQARVFATPPPGARLCVVSTDVAETSLTIPAIKYVVDTGKKKMRVYDHVTGASAWRVVWTSQASAEQRSGRAGRVGAGHAYRLYSSAVFQHDCVPHHPPDLCRRPVDDLVLTMRCMGIDKVVNFPFPTAPDRLQLRLSEKRLETLGILEKIESKNKRKDEDEVLKVTPLGKAVSAFPLLPRYGKMLALSHQFNLLPYTIALVSALTVQEVMTGKPDSWLASGNTLLLGDPGVLLRVVGAAEYAYVKGEEELFCAKYGLREKAIKEIRKLRRQLTSEINLSIAEVDVTVDPEMKPPDDNQARLLRQLVLSGLGDQVGRKIALEEVKEGEDKRKFKYAYHCGELDEPVHMHSMSILRKVIPEWVVYQELYEAGEENKKMLMRNVTAIEPEWLPIYVPQLCNLGEPLTDPEPRFDEKSGKVKCHFKGTFGKAGWELPTVEIEYPDKIERYRWFAKFLLDGSVFPKLKKYSGSLLSPPSTMVKSWAKLQPRTEIILKALIMKRIGTRDALKNIWNEQPTCQTILILALPYSLSDIRLANLPQRYWLSGTLSALLAQRVSLSDASSAVLANRYSAILAQEYWFSDAGSANLAP</sequence>
<gene>
    <name evidence="10" type="ORF">CHILSU_LOCUS5948</name>
</gene>
<dbReference type="PROSITE" id="PS51192">
    <property type="entry name" value="HELICASE_ATP_BIND_1"/>
    <property type="match status" value="1"/>
</dbReference>
<dbReference type="Pfam" id="PF00270">
    <property type="entry name" value="DEAD"/>
    <property type="match status" value="1"/>
</dbReference>
<evidence type="ECO:0000256" key="7">
    <source>
        <dbReference type="SAM" id="MobiDB-lite"/>
    </source>
</evidence>
<dbReference type="InterPro" id="IPR007502">
    <property type="entry name" value="Helicase-assoc_dom"/>
</dbReference>
<feature type="domain" description="Helicase C-terminal" evidence="9">
    <location>
        <begin position="603"/>
        <end position="779"/>
    </location>
</feature>
<organism evidence="10 11">
    <name type="scientific">Chilo suppressalis</name>
    <name type="common">Asiatic rice borer moth</name>
    <dbReference type="NCBI Taxonomy" id="168631"/>
    <lineage>
        <taxon>Eukaryota</taxon>
        <taxon>Metazoa</taxon>
        <taxon>Ecdysozoa</taxon>
        <taxon>Arthropoda</taxon>
        <taxon>Hexapoda</taxon>
        <taxon>Insecta</taxon>
        <taxon>Pterygota</taxon>
        <taxon>Neoptera</taxon>
        <taxon>Endopterygota</taxon>
        <taxon>Lepidoptera</taxon>
        <taxon>Glossata</taxon>
        <taxon>Ditrysia</taxon>
        <taxon>Pyraloidea</taxon>
        <taxon>Crambidae</taxon>
        <taxon>Crambinae</taxon>
        <taxon>Chilo</taxon>
    </lineage>
</organism>
<dbReference type="PANTHER" id="PTHR18934">
    <property type="entry name" value="ATP-DEPENDENT RNA HELICASE"/>
    <property type="match status" value="1"/>
</dbReference>
<dbReference type="EMBL" id="OU963914">
    <property type="protein sequence ID" value="CAH0402702.1"/>
    <property type="molecule type" value="Genomic_DNA"/>
</dbReference>
<dbReference type="InterPro" id="IPR011545">
    <property type="entry name" value="DEAD/DEAH_box_helicase_dom"/>
</dbReference>
<dbReference type="SMART" id="SM00490">
    <property type="entry name" value="HELICc"/>
    <property type="match status" value="1"/>
</dbReference>
<evidence type="ECO:0000256" key="2">
    <source>
        <dbReference type="ARBA" id="ARBA00022741"/>
    </source>
</evidence>
<evidence type="ECO:0000256" key="1">
    <source>
        <dbReference type="ARBA" id="ARBA00008792"/>
    </source>
</evidence>
<evidence type="ECO:0000256" key="3">
    <source>
        <dbReference type="ARBA" id="ARBA00022801"/>
    </source>
</evidence>
<evidence type="ECO:0000256" key="5">
    <source>
        <dbReference type="ARBA" id="ARBA00022840"/>
    </source>
</evidence>
<feature type="region of interest" description="Disordered" evidence="7">
    <location>
        <begin position="605"/>
        <end position="635"/>
    </location>
</feature>
<dbReference type="Proteomes" id="UP001153292">
    <property type="component" value="Chromosome 21"/>
</dbReference>
<evidence type="ECO:0000256" key="6">
    <source>
        <dbReference type="SAM" id="Coils"/>
    </source>
</evidence>
<evidence type="ECO:0000259" key="9">
    <source>
        <dbReference type="PROSITE" id="PS51194"/>
    </source>
</evidence>
<dbReference type="PROSITE" id="PS00690">
    <property type="entry name" value="DEAH_ATP_HELICASE"/>
    <property type="match status" value="1"/>
</dbReference>
<dbReference type="PANTHER" id="PTHR18934:SF99">
    <property type="entry name" value="ATP-DEPENDENT RNA HELICASE DHX37-RELATED"/>
    <property type="match status" value="1"/>
</dbReference>
<dbReference type="InterPro" id="IPR002464">
    <property type="entry name" value="DNA/RNA_helicase_DEAH_CS"/>
</dbReference>
<feature type="compositionally biased region" description="Acidic residues" evidence="7">
    <location>
        <begin position="176"/>
        <end position="195"/>
    </location>
</feature>
<feature type="compositionally biased region" description="Acidic residues" evidence="7">
    <location>
        <begin position="563"/>
        <end position="579"/>
    </location>
</feature>
<protein>
    <recommendedName>
        <fullName evidence="12">ATP-dependent RNA helicase kurz</fullName>
    </recommendedName>
</protein>
<feature type="domain" description="Helicase ATP-binding" evidence="8">
    <location>
        <begin position="310"/>
        <end position="476"/>
    </location>
</feature>
<keyword evidence="5" id="KW-0067">ATP-binding</keyword>
<feature type="compositionally biased region" description="Acidic residues" evidence="7">
    <location>
        <begin position="605"/>
        <end position="625"/>
    </location>
</feature>
<evidence type="ECO:0000313" key="10">
    <source>
        <dbReference type="EMBL" id="CAH0402702.1"/>
    </source>
</evidence>
<accession>A0ABN8B8K5</accession>
<keyword evidence="2" id="KW-0547">Nucleotide-binding</keyword>
<reference evidence="10" key="1">
    <citation type="submission" date="2021-12" db="EMBL/GenBank/DDBJ databases">
        <authorList>
            <person name="King R."/>
        </authorList>
    </citation>
    <scope>NUCLEOTIDE SEQUENCE</scope>
</reference>
<keyword evidence="4" id="KW-0347">Helicase</keyword>
<dbReference type="CDD" id="cd17982">
    <property type="entry name" value="DEXHc_DHX37"/>
    <property type="match status" value="1"/>
</dbReference>
<dbReference type="InterPro" id="IPR027417">
    <property type="entry name" value="P-loop_NTPase"/>
</dbReference>
<keyword evidence="6" id="KW-0175">Coiled coil</keyword>
<dbReference type="Pfam" id="PF00271">
    <property type="entry name" value="Helicase_C"/>
    <property type="match status" value="1"/>
</dbReference>
<evidence type="ECO:0000256" key="4">
    <source>
        <dbReference type="ARBA" id="ARBA00022806"/>
    </source>
</evidence>
<dbReference type="Pfam" id="PF23362">
    <property type="entry name" value="DHX37_C"/>
    <property type="match status" value="1"/>
</dbReference>
<keyword evidence="3" id="KW-0378">Hydrolase</keyword>
<dbReference type="Gene3D" id="1.20.120.1080">
    <property type="match status" value="1"/>
</dbReference>
<name>A0ABN8B8K5_CHISP</name>
<proteinExistence type="inferred from homology"/>
<dbReference type="SMART" id="SM00487">
    <property type="entry name" value="DEXDc"/>
    <property type="match status" value="1"/>
</dbReference>
<dbReference type="SMART" id="SM00847">
    <property type="entry name" value="HA2"/>
    <property type="match status" value="1"/>
</dbReference>
<dbReference type="CDD" id="cd18791">
    <property type="entry name" value="SF2_C_RHA"/>
    <property type="match status" value="1"/>
</dbReference>
<evidence type="ECO:0008006" key="12">
    <source>
        <dbReference type="Google" id="ProtNLM"/>
    </source>
</evidence>
<comment type="similarity">
    <text evidence="1">Belongs to the DEAD box helicase family. DEAH subfamily.</text>
</comment>
<dbReference type="InterPro" id="IPR014001">
    <property type="entry name" value="Helicase_ATP-bd"/>
</dbReference>
<evidence type="ECO:0000313" key="11">
    <source>
        <dbReference type="Proteomes" id="UP001153292"/>
    </source>
</evidence>
<dbReference type="SUPFAM" id="SSF52540">
    <property type="entry name" value="P-loop containing nucleoside triphosphate hydrolases"/>
    <property type="match status" value="1"/>
</dbReference>
<dbReference type="PROSITE" id="PS51194">
    <property type="entry name" value="HELICASE_CTER"/>
    <property type="match status" value="1"/>
</dbReference>
<dbReference type="Pfam" id="PF07717">
    <property type="entry name" value="OB_NTP_bind"/>
    <property type="match status" value="1"/>
</dbReference>
<feature type="coiled-coil region" evidence="6">
    <location>
        <begin position="67"/>
        <end position="94"/>
    </location>
</feature>